<dbReference type="InterPro" id="IPR003959">
    <property type="entry name" value="ATPase_AAA_core"/>
</dbReference>
<feature type="domain" description="AAA+ ATPase" evidence="4">
    <location>
        <begin position="256"/>
        <end position="394"/>
    </location>
</feature>
<keyword evidence="2" id="KW-0067">ATP-binding</keyword>
<evidence type="ECO:0000259" key="4">
    <source>
        <dbReference type="SMART" id="SM00382"/>
    </source>
</evidence>
<dbReference type="EMBL" id="JAMWBK010000002">
    <property type="protein sequence ID" value="KAJ8907653.1"/>
    <property type="molecule type" value="Genomic_DNA"/>
</dbReference>
<evidence type="ECO:0000313" key="6">
    <source>
        <dbReference type="Proteomes" id="UP001157974"/>
    </source>
</evidence>
<accession>A0AAV8UYG7</accession>
<dbReference type="GO" id="GO:0005524">
    <property type="term" value="F:ATP binding"/>
    <property type="evidence" value="ECO:0007669"/>
    <property type="project" value="UniProtKB-KW"/>
</dbReference>
<dbReference type="InterPro" id="IPR003593">
    <property type="entry name" value="AAA+_ATPase"/>
</dbReference>
<dbReference type="AlphaFoldDB" id="A0AAV8UYG7"/>
<dbReference type="PANTHER" id="PTHR23077:SF171">
    <property type="entry name" value="NUCLEAR VALOSIN-CONTAINING PROTEIN-LIKE"/>
    <property type="match status" value="1"/>
</dbReference>
<keyword evidence="6" id="KW-1185">Reference proteome</keyword>
<dbReference type="FunFam" id="3.40.50.300:FF:001025">
    <property type="entry name" value="ATPase family, AAA domain-containing 2B"/>
    <property type="match status" value="1"/>
</dbReference>
<dbReference type="GO" id="GO:0016887">
    <property type="term" value="F:ATP hydrolysis activity"/>
    <property type="evidence" value="ECO:0007669"/>
    <property type="project" value="InterPro"/>
</dbReference>
<dbReference type="SUPFAM" id="SSF52540">
    <property type="entry name" value="P-loop containing nucleoside triphosphate hydrolases"/>
    <property type="match status" value="2"/>
</dbReference>
<evidence type="ECO:0000256" key="2">
    <source>
        <dbReference type="ARBA" id="ARBA00022840"/>
    </source>
</evidence>
<gene>
    <name evidence="5" type="ORF">NDN08_007762</name>
</gene>
<sequence length="483" mass="53276">MESRRDQIVKALRGDGVEACKRFLSSSSDAGDGPSLLIVGDDAREVVRISTKAVVLVLRFSCLRSGLGEEFAEVWDERKETVIVEDLDQLQEVSSKNLLTALIGNKLDEARLRPELPPKIVGVASELSKVPPPLLRSGRFDYIVDLTAPPDLNSRRKAFQVLTTSICAEELATLTPGYSSKDFFRLIHELGVERLNENRLSLQAIPPPRQLLVSESRKVYGWDVIAGYDEEKQAVRRALEWPFVHSDTLSSLGVKPVGGILLHGPSGCGKSLMANAAGAELLLANFIHVKPSSLLSKYLGDTEARIRSLFARARAMLPCVIFIDEIDSLCRKRDSDEEFNLDRRIIGSLLTELDGIAGSRRAFILACTNRFDLIDPALLRPGRIDQLLEIPMPGFKNRKAVLKHHASRLGFDDDLLHNISQATAGASCATLQSIMRQTAMNSLRDSSAGVAQKVTLDHLNKSLTSHNFFSFNRNLFPGAGLRE</sequence>
<dbReference type="InterPro" id="IPR027417">
    <property type="entry name" value="P-loop_NTPase"/>
</dbReference>
<dbReference type="PANTHER" id="PTHR23077">
    <property type="entry name" value="AAA-FAMILY ATPASE"/>
    <property type="match status" value="1"/>
</dbReference>
<proteinExistence type="predicted"/>
<dbReference type="InterPro" id="IPR050168">
    <property type="entry name" value="AAA_ATPase_domain"/>
</dbReference>
<evidence type="ECO:0000256" key="1">
    <source>
        <dbReference type="ARBA" id="ARBA00022741"/>
    </source>
</evidence>
<comment type="caution">
    <text evidence="5">The sequence shown here is derived from an EMBL/GenBank/DDBJ whole genome shotgun (WGS) entry which is preliminary data.</text>
</comment>
<name>A0AAV8UYG7_9RHOD</name>
<dbReference type="Gene3D" id="1.10.8.60">
    <property type="match status" value="2"/>
</dbReference>
<reference evidence="5 6" key="1">
    <citation type="journal article" date="2023" name="Nat. Commun.">
        <title>Origin of minicircular mitochondrial genomes in red algae.</title>
        <authorList>
            <person name="Lee Y."/>
            <person name="Cho C.H."/>
            <person name="Lee Y.M."/>
            <person name="Park S.I."/>
            <person name="Yang J.H."/>
            <person name="West J.A."/>
            <person name="Bhattacharya D."/>
            <person name="Yoon H.S."/>
        </authorList>
    </citation>
    <scope>NUCLEOTIDE SEQUENCE [LARGE SCALE GENOMIC DNA]</scope>
    <source>
        <strain evidence="5 6">CCMP1338</strain>
        <tissue evidence="5">Whole cell</tissue>
    </source>
</reference>
<protein>
    <recommendedName>
        <fullName evidence="4">AAA+ ATPase domain-containing protein</fullName>
    </recommendedName>
</protein>
<evidence type="ECO:0000256" key="3">
    <source>
        <dbReference type="ARBA" id="ARBA00023054"/>
    </source>
</evidence>
<dbReference type="SMART" id="SM00382">
    <property type="entry name" value="AAA"/>
    <property type="match status" value="1"/>
</dbReference>
<dbReference type="Pfam" id="PF00004">
    <property type="entry name" value="AAA"/>
    <property type="match status" value="1"/>
</dbReference>
<keyword evidence="3" id="KW-0175">Coiled coil</keyword>
<evidence type="ECO:0000313" key="5">
    <source>
        <dbReference type="EMBL" id="KAJ8907653.1"/>
    </source>
</evidence>
<dbReference type="Proteomes" id="UP001157974">
    <property type="component" value="Unassembled WGS sequence"/>
</dbReference>
<organism evidence="5 6">
    <name type="scientific">Rhodosorus marinus</name>
    <dbReference type="NCBI Taxonomy" id="101924"/>
    <lineage>
        <taxon>Eukaryota</taxon>
        <taxon>Rhodophyta</taxon>
        <taxon>Stylonematophyceae</taxon>
        <taxon>Stylonematales</taxon>
        <taxon>Stylonemataceae</taxon>
        <taxon>Rhodosorus</taxon>
    </lineage>
</organism>
<dbReference type="Gene3D" id="3.40.50.300">
    <property type="entry name" value="P-loop containing nucleotide triphosphate hydrolases"/>
    <property type="match status" value="2"/>
</dbReference>
<keyword evidence="1" id="KW-0547">Nucleotide-binding</keyword>